<accession>A0A2V1N0J7</accession>
<dbReference type="Proteomes" id="UP000245080">
    <property type="component" value="Unassembled WGS sequence"/>
</dbReference>
<dbReference type="Gene3D" id="2.60.300.12">
    <property type="entry name" value="HesB-like domain"/>
    <property type="match status" value="1"/>
</dbReference>
<dbReference type="EMBL" id="QCXQ01000001">
    <property type="protein sequence ID" value="PWG00757.1"/>
    <property type="molecule type" value="Genomic_DNA"/>
</dbReference>
<sequence length="135" mass="14741">MKLNIKDAAQERLATKIPAGSVVLLSVDDGSNKYSTVGGSCAIGDKFQLVILNQRDPDYPIEVENNAGLNLWTSTGETTYFDNGLTLNFRGNNLVLSDDGGILDSAVSINDYRDKQPLTREDREAQMKTLGNQIC</sequence>
<dbReference type="RefSeq" id="WP_109249470.1">
    <property type="nucleotide sequence ID" value="NZ_QCXQ01000001.1"/>
</dbReference>
<protein>
    <recommendedName>
        <fullName evidence="1">Core domain-containing protein</fullName>
    </recommendedName>
</protein>
<name>A0A2V1N0J7_9LACO</name>
<proteinExistence type="predicted"/>
<keyword evidence="3" id="KW-1185">Reference proteome</keyword>
<evidence type="ECO:0000259" key="1">
    <source>
        <dbReference type="Pfam" id="PF01521"/>
    </source>
</evidence>
<dbReference type="Pfam" id="PF01521">
    <property type="entry name" value="Fe-S_biosyn"/>
    <property type="match status" value="1"/>
</dbReference>
<gene>
    <name evidence="2" type="ORF">DCM90_00850</name>
</gene>
<dbReference type="InterPro" id="IPR035903">
    <property type="entry name" value="HesB-like_dom_sf"/>
</dbReference>
<evidence type="ECO:0000313" key="2">
    <source>
        <dbReference type="EMBL" id="PWG00757.1"/>
    </source>
</evidence>
<dbReference type="SUPFAM" id="SSF89360">
    <property type="entry name" value="HesB-like domain"/>
    <property type="match status" value="1"/>
</dbReference>
<dbReference type="AlphaFoldDB" id="A0A2V1N0J7"/>
<dbReference type="InterPro" id="IPR000361">
    <property type="entry name" value="ATAP_core_dom"/>
</dbReference>
<feature type="domain" description="Core" evidence="1">
    <location>
        <begin position="1"/>
        <end position="111"/>
    </location>
</feature>
<reference evidence="2 3" key="1">
    <citation type="journal article" date="2018" name="Int. J. Syst. Evol. Microbiol.">
        <title>Lactobacillus bambusae sp. nov., isolated from a traditional fermented Ma-bamboo shoots of Taiwan.</title>
        <authorList>
            <person name="Wang L.-T."/>
        </authorList>
    </citation>
    <scope>NUCLEOTIDE SEQUENCE [LARGE SCALE GENOMIC DNA]</scope>
    <source>
        <strain evidence="2 3">BS-W1</strain>
    </source>
</reference>
<evidence type="ECO:0000313" key="3">
    <source>
        <dbReference type="Proteomes" id="UP000245080"/>
    </source>
</evidence>
<dbReference type="OrthoDB" id="2187371at2"/>
<organism evidence="2 3">
    <name type="scientific">Levilactobacillus bambusae</name>
    <dbReference type="NCBI Taxonomy" id="2024736"/>
    <lineage>
        <taxon>Bacteria</taxon>
        <taxon>Bacillati</taxon>
        <taxon>Bacillota</taxon>
        <taxon>Bacilli</taxon>
        <taxon>Lactobacillales</taxon>
        <taxon>Lactobacillaceae</taxon>
        <taxon>Levilactobacillus</taxon>
    </lineage>
</organism>
<comment type="caution">
    <text evidence="2">The sequence shown here is derived from an EMBL/GenBank/DDBJ whole genome shotgun (WGS) entry which is preliminary data.</text>
</comment>